<dbReference type="EMBL" id="QFNK01000042">
    <property type="protein sequence ID" value="PZO87766.1"/>
    <property type="molecule type" value="Genomic_DNA"/>
</dbReference>
<evidence type="ECO:0000313" key="2">
    <source>
        <dbReference type="Proteomes" id="UP000249557"/>
    </source>
</evidence>
<dbReference type="AlphaFoldDB" id="A0A2W5A2K1"/>
<evidence type="ECO:0000313" key="1">
    <source>
        <dbReference type="EMBL" id="PZO87766.1"/>
    </source>
</evidence>
<protein>
    <submittedName>
        <fullName evidence="1">Uncharacterized protein</fullName>
    </submittedName>
</protein>
<accession>A0A2W5A2K1</accession>
<gene>
    <name evidence="1" type="ORF">DI626_03270</name>
</gene>
<proteinExistence type="predicted"/>
<dbReference type="Proteomes" id="UP000249557">
    <property type="component" value="Unassembled WGS sequence"/>
</dbReference>
<name>A0A2W5A2K1_9BACT</name>
<reference evidence="1 2" key="1">
    <citation type="submission" date="2017-08" db="EMBL/GenBank/DDBJ databases">
        <title>Infants hospitalized years apart are colonized by the same room-sourced microbial strains.</title>
        <authorList>
            <person name="Brooks B."/>
            <person name="Olm M.R."/>
            <person name="Firek B.A."/>
            <person name="Baker R."/>
            <person name="Thomas B.C."/>
            <person name="Morowitz M.J."/>
            <person name="Banfield J.F."/>
        </authorList>
    </citation>
    <scope>NUCLEOTIDE SEQUENCE [LARGE SCALE GENOMIC DNA]</scope>
    <source>
        <strain evidence="1">S2_018_000_R2_104</strain>
    </source>
</reference>
<comment type="caution">
    <text evidence="1">The sequence shown here is derived from an EMBL/GenBank/DDBJ whole genome shotgun (WGS) entry which is preliminary data.</text>
</comment>
<sequence length="98" mass="10787">MGIISENQHVKADISLRSGCLDIKFHEDPAYARSETVLVDLLQGSIGIIFQHAYHHIGELPANVKGSELKNTARARLHGQGENGREIELHAPVKVIVQ</sequence>
<organism evidence="1 2">
    <name type="scientific">Micavibrio aeruginosavorus</name>
    <dbReference type="NCBI Taxonomy" id="349221"/>
    <lineage>
        <taxon>Bacteria</taxon>
        <taxon>Pseudomonadati</taxon>
        <taxon>Bdellovibrionota</taxon>
        <taxon>Bdellovibrionia</taxon>
        <taxon>Bdellovibrionales</taxon>
        <taxon>Pseudobdellovibrionaceae</taxon>
        <taxon>Micavibrio</taxon>
    </lineage>
</organism>